<dbReference type="GeneID" id="92086970"/>
<evidence type="ECO:0000313" key="4">
    <source>
        <dbReference type="Proteomes" id="UP001480595"/>
    </source>
</evidence>
<keyword evidence="4" id="KW-1185">Reference proteome</keyword>
<comment type="subcellular location">
    <subcellularLocation>
        <location evidence="1">Nucleus</location>
    </subcellularLocation>
</comment>
<sequence length="460" mass="50848">MNSKKGFPVSGIRAWMFLNTRWDDFIAEPVYQDFHALPWPPARCSVSPKPRPAVPKPWQSSPSSCIARVGGAGLSGAEHDDQSYVVGYLQSLSPLNLNPEEHYLWSYFDSCIAPQCVQDPKLNPYRDVVLRIAASSQEGSLLPCVLAVAANQLHSIGRVEYKPVMWLHRARALSLLRSQVSDLAHTSNSDSCNATLNEQIVASTLMLCFFESCSRSWTIHADFARDLLSKSLHGYELLSVEKQNLHHFAFAYFVSHDVFAATAGSRIGQDRTVAKLCRSIHEPDILALTGCTRQLLVLSPRSALSAGPCAKGKTTAAAFWMICCGAGTTLSDNFISWVMKRLAALLYLYGRLDDAGPQEPHMVRTTRQILGLLQSVSLRTNTLLWPLFIVGVLGIRSEDDEDRRLLLEKLAALQETRQLGHVKKARAAIEDVWGARELHTSQAGKGWSIIKGKCHAISLA</sequence>
<evidence type="ECO:0000256" key="2">
    <source>
        <dbReference type="ARBA" id="ARBA00023242"/>
    </source>
</evidence>
<organism evidence="3 4">
    <name type="scientific">Apiospora phragmitis</name>
    <dbReference type="NCBI Taxonomy" id="2905665"/>
    <lineage>
        <taxon>Eukaryota</taxon>
        <taxon>Fungi</taxon>
        <taxon>Dikarya</taxon>
        <taxon>Ascomycota</taxon>
        <taxon>Pezizomycotina</taxon>
        <taxon>Sordariomycetes</taxon>
        <taxon>Xylariomycetidae</taxon>
        <taxon>Amphisphaeriales</taxon>
        <taxon>Apiosporaceae</taxon>
        <taxon>Apiospora</taxon>
    </lineage>
</organism>
<dbReference type="InterPro" id="IPR021858">
    <property type="entry name" value="Fun_TF"/>
</dbReference>
<gene>
    <name evidence="3" type="ORF">PG994_002498</name>
</gene>
<reference evidence="3 4" key="1">
    <citation type="submission" date="2023-01" db="EMBL/GenBank/DDBJ databases">
        <title>Analysis of 21 Apiospora genomes using comparative genomics revels a genus with tremendous synthesis potential of carbohydrate active enzymes and secondary metabolites.</title>
        <authorList>
            <person name="Sorensen T."/>
        </authorList>
    </citation>
    <scope>NUCLEOTIDE SEQUENCE [LARGE SCALE GENOMIC DNA]</scope>
    <source>
        <strain evidence="3 4">CBS 135458</strain>
    </source>
</reference>
<proteinExistence type="predicted"/>
<name>A0ABR1W591_9PEZI</name>
<accession>A0ABR1W591</accession>
<keyword evidence="2" id="KW-0539">Nucleus</keyword>
<dbReference type="Pfam" id="PF11951">
    <property type="entry name" value="Fungal_trans_2"/>
    <property type="match status" value="2"/>
</dbReference>
<evidence type="ECO:0000256" key="1">
    <source>
        <dbReference type="ARBA" id="ARBA00004123"/>
    </source>
</evidence>
<dbReference type="PANTHER" id="PTHR37534">
    <property type="entry name" value="TRANSCRIPTIONAL ACTIVATOR PROTEIN UGA3"/>
    <property type="match status" value="1"/>
</dbReference>
<dbReference type="RefSeq" id="XP_066719762.1">
    <property type="nucleotide sequence ID" value="XM_066853907.1"/>
</dbReference>
<dbReference type="EMBL" id="JAQQWL010000003">
    <property type="protein sequence ID" value="KAK8078691.1"/>
    <property type="molecule type" value="Genomic_DNA"/>
</dbReference>
<comment type="caution">
    <text evidence="3">The sequence shown here is derived from an EMBL/GenBank/DDBJ whole genome shotgun (WGS) entry which is preliminary data.</text>
</comment>
<dbReference type="PANTHER" id="PTHR37534:SF49">
    <property type="entry name" value="LYSINE BIOSYNTHESIS REGULATORY PROTEIN LYS14"/>
    <property type="match status" value="1"/>
</dbReference>
<dbReference type="Proteomes" id="UP001480595">
    <property type="component" value="Unassembled WGS sequence"/>
</dbReference>
<evidence type="ECO:0000313" key="3">
    <source>
        <dbReference type="EMBL" id="KAK8078691.1"/>
    </source>
</evidence>
<protein>
    <submittedName>
        <fullName evidence="3">Uncharacterized protein</fullName>
    </submittedName>
</protein>